<dbReference type="InterPro" id="IPR010952">
    <property type="entry name" value="CM_P_1"/>
</dbReference>
<dbReference type="CDD" id="cd04905">
    <property type="entry name" value="ACT_CM-PDT"/>
    <property type="match status" value="1"/>
</dbReference>
<dbReference type="NCBIfam" id="TIGR01797">
    <property type="entry name" value="CM_P_1"/>
    <property type="match status" value="1"/>
</dbReference>
<evidence type="ECO:0000313" key="11">
    <source>
        <dbReference type="EMBL" id="KVX03439.1"/>
    </source>
</evidence>
<dbReference type="SUPFAM" id="SSF53850">
    <property type="entry name" value="Periplasmic binding protein-like II"/>
    <property type="match status" value="1"/>
</dbReference>
<evidence type="ECO:0000256" key="1">
    <source>
        <dbReference type="ARBA" id="ARBA00004741"/>
    </source>
</evidence>
<dbReference type="UniPathway" id="UPA00121">
    <property type="reaction ID" value="UER00345"/>
</dbReference>
<proteinExistence type="predicted"/>
<dbReference type="InterPro" id="IPR001086">
    <property type="entry name" value="Preph_deHydtase"/>
</dbReference>
<dbReference type="GO" id="GO:0046417">
    <property type="term" value="P:chorismate metabolic process"/>
    <property type="evidence" value="ECO:0007669"/>
    <property type="project" value="InterPro"/>
</dbReference>
<name>A0A106C387_SHEFR</name>
<feature type="domain" description="Prephenate dehydratase" evidence="9">
    <location>
        <begin position="106"/>
        <end position="286"/>
    </location>
</feature>
<dbReference type="Pfam" id="PF00793">
    <property type="entry name" value="DAHP_synth_1"/>
    <property type="match status" value="1"/>
</dbReference>
<feature type="domain" description="Chorismate mutase" evidence="8">
    <location>
        <begin position="1"/>
        <end position="92"/>
    </location>
</feature>
<keyword evidence="6" id="KW-0456">Lyase</keyword>
<feature type="domain" description="ACT" evidence="10">
    <location>
        <begin position="300"/>
        <end position="377"/>
    </location>
</feature>
<dbReference type="Gene3D" id="3.30.70.260">
    <property type="match status" value="1"/>
</dbReference>
<dbReference type="PROSITE" id="PS51168">
    <property type="entry name" value="CHORISMATE_MUT_2"/>
    <property type="match status" value="1"/>
</dbReference>
<comment type="pathway">
    <text evidence="1">Amino-acid biosynthesis; L-phenylalanine biosynthesis; phenylpyruvate from prephenate: step 1/1.</text>
</comment>
<dbReference type="InterPro" id="IPR018528">
    <property type="entry name" value="Preph_deHydtase_CS"/>
</dbReference>
<keyword evidence="5" id="KW-0584">Phenylalanine biosynthesis</keyword>
<evidence type="ECO:0000256" key="5">
    <source>
        <dbReference type="ARBA" id="ARBA00023222"/>
    </source>
</evidence>
<protein>
    <submittedName>
        <fullName evidence="11">Chorismate mutase</fullName>
    </submittedName>
</protein>
<dbReference type="Proteomes" id="UP000055702">
    <property type="component" value="Unassembled WGS sequence"/>
</dbReference>
<dbReference type="InterPro" id="IPR002701">
    <property type="entry name" value="CM_II_prokaryot"/>
</dbReference>
<dbReference type="PROSITE" id="PS51671">
    <property type="entry name" value="ACT"/>
    <property type="match status" value="1"/>
</dbReference>
<dbReference type="EMBL" id="LRDC01000001">
    <property type="protein sequence ID" value="KVX03439.1"/>
    <property type="molecule type" value="Genomic_DNA"/>
</dbReference>
<dbReference type="InterPro" id="IPR036263">
    <property type="entry name" value="Chorismate_II_sf"/>
</dbReference>
<keyword evidence="2" id="KW-0028">Amino-acid biosynthesis</keyword>
<accession>A0A106C387</accession>
<dbReference type="InterPro" id="IPR002912">
    <property type="entry name" value="ACT_dom"/>
</dbReference>
<evidence type="ECO:0000256" key="7">
    <source>
        <dbReference type="ARBA" id="ARBA00047848"/>
    </source>
</evidence>
<dbReference type="SUPFAM" id="SSF51569">
    <property type="entry name" value="Aldolase"/>
    <property type="match status" value="1"/>
</dbReference>
<dbReference type="GO" id="GO:0005737">
    <property type="term" value="C:cytoplasm"/>
    <property type="evidence" value="ECO:0007669"/>
    <property type="project" value="InterPro"/>
</dbReference>
<dbReference type="FunFam" id="3.40.190.10:FF:000044">
    <property type="entry name" value="Chorismate mutase/prephenate dehydratase"/>
    <property type="match status" value="1"/>
</dbReference>
<evidence type="ECO:0000313" key="12">
    <source>
        <dbReference type="Proteomes" id="UP000055702"/>
    </source>
</evidence>
<dbReference type="Gene3D" id="3.20.20.70">
    <property type="entry name" value="Aldolase class I"/>
    <property type="match status" value="1"/>
</dbReference>
<dbReference type="AlphaFoldDB" id="A0A106C387"/>
<dbReference type="InterPro" id="IPR036979">
    <property type="entry name" value="CM_dom_sf"/>
</dbReference>
<dbReference type="CDD" id="cd13631">
    <property type="entry name" value="PBP2_Ct-PDT_like"/>
    <property type="match status" value="1"/>
</dbReference>
<dbReference type="SUPFAM" id="SSF48600">
    <property type="entry name" value="Chorismate mutase II"/>
    <property type="match status" value="1"/>
</dbReference>
<keyword evidence="4" id="KW-0057">Aromatic amino acid biosynthesis</keyword>
<dbReference type="SMART" id="SM00830">
    <property type="entry name" value="CM_2"/>
    <property type="match status" value="1"/>
</dbReference>
<dbReference type="InterPro" id="IPR013785">
    <property type="entry name" value="Aldolase_TIM"/>
</dbReference>
<dbReference type="RefSeq" id="WP_059744055.1">
    <property type="nucleotide sequence ID" value="NZ_LRDC01000001.1"/>
</dbReference>
<evidence type="ECO:0000256" key="2">
    <source>
        <dbReference type="ARBA" id="ARBA00022605"/>
    </source>
</evidence>
<dbReference type="Pfam" id="PF01817">
    <property type="entry name" value="CM_2"/>
    <property type="match status" value="1"/>
</dbReference>
<dbReference type="NCBIfam" id="NF008865">
    <property type="entry name" value="PRK11898.1"/>
    <property type="match status" value="1"/>
</dbReference>
<dbReference type="Pfam" id="PF00800">
    <property type="entry name" value="PDT"/>
    <property type="match status" value="1"/>
</dbReference>
<evidence type="ECO:0000256" key="3">
    <source>
        <dbReference type="ARBA" id="ARBA00022679"/>
    </source>
</evidence>
<dbReference type="GO" id="GO:0004664">
    <property type="term" value="F:prephenate dehydratase activity"/>
    <property type="evidence" value="ECO:0007669"/>
    <property type="project" value="UniProtKB-EC"/>
</dbReference>
<keyword evidence="3" id="KW-0808">Transferase</keyword>
<dbReference type="Gene3D" id="1.20.59.10">
    <property type="entry name" value="Chorismate mutase"/>
    <property type="match status" value="1"/>
</dbReference>
<dbReference type="Gene3D" id="3.40.190.10">
    <property type="entry name" value="Periplasmic binding protein-like II"/>
    <property type="match status" value="2"/>
</dbReference>
<dbReference type="InterPro" id="IPR045865">
    <property type="entry name" value="ACT-like_dom_sf"/>
</dbReference>
<dbReference type="PROSITE" id="PS51171">
    <property type="entry name" value="PREPHENATE_DEHYDR_3"/>
    <property type="match status" value="1"/>
</dbReference>
<evidence type="ECO:0000256" key="4">
    <source>
        <dbReference type="ARBA" id="ARBA00023141"/>
    </source>
</evidence>
<gene>
    <name evidence="11" type="ORF">AWJ07_02450</name>
</gene>
<dbReference type="GO" id="GO:0009094">
    <property type="term" value="P:L-phenylalanine biosynthetic process"/>
    <property type="evidence" value="ECO:0007669"/>
    <property type="project" value="UniProtKB-UniPathway"/>
</dbReference>
<dbReference type="PANTHER" id="PTHR21022:SF19">
    <property type="entry name" value="PREPHENATE DEHYDRATASE-RELATED"/>
    <property type="match status" value="1"/>
</dbReference>
<evidence type="ECO:0000259" key="10">
    <source>
        <dbReference type="PROSITE" id="PS51671"/>
    </source>
</evidence>
<dbReference type="InterPro" id="IPR006218">
    <property type="entry name" value="DAHP1/KDSA"/>
</dbReference>
<evidence type="ECO:0000259" key="8">
    <source>
        <dbReference type="PROSITE" id="PS51168"/>
    </source>
</evidence>
<comment type="caution">
    <text evidence="11">The sequence shown here is derived from an EMBL/GenBank/DDBJ whole genome shotgun (WGS) entry which is preliminary data.</text>
</comment>
<reference evidence="11 12" key="1">
    <citation type="submission" date="2016-01" db="EMBL/GenBank/DDBJ databases">
        <title>Draft genome of the antarctic isolate Shewanella frigidimarina Ag06-30.</title>
        <authorList>
            <person name="Parmeciano Di Noto G."/>
            <person name="Vazquez S."/>
            <person name="Mac Cormack W."/>
            <person name="Iriarte A."/>
            <person name="Quiroga C."/>
        </authorList>
    </citation>
    <scope>NUCLEOTIDE SEQUENCE [LARGE SCALE GENOMIC DNA]</scope>
    <source>
        <strain evidence="11 12">Ag06-30</strain>
    </source>
</reference>
<dbReference type="SUPFAM" id="SSF55021">
    <property type="entry name" value="ACT-like"/>
    <property type="match status" value="1"/>
</dbReference>
<sequence length="648" mass="71787">MQKPPELSQTREQITALDKSLLALLSQRRQLSLNVARSKEVDVRPIRDTQREKELLERLVQQGRDQGLDAHFVISLYQSIIEDSVLFQQTYLHGRANPDTQKQQYTVAYLGARGSYSYLAASRYCSRRQVEMLDFGCKSFDDIVNAVESGHADYGFLPIENTSSGSINEVYDVLQHTTLSIVGETTIEVSHCLLTKPNSKLSDIETIYAHPQPISQCSRYLSQHPHIKLEYCSSSAEAMTKVVEADNNTVAAIGSAEGGALYQLIAMEQGLANQKINQSRFIVVARKASAVPSQLPAKTTLIMATGQKPGALVEALLVLKAHNLNMSKLESRPIPGTPWEEMFYLDIDGNLATTEVQQAIKELERLTRFIKVLGCYPCETVKPTQLSQAQLLIEPGSSKQEPIKTVPYSQAKHSRDYKSQDTQLFCQHLQIGAGQFSALQQINLPIDNTELATQAKHIKESGFQAIVLNDLKQQLNEQQLKQHAQVIEQAGLLCVMQIDQEQEFIIASQLADMLILSGKQMYNPDMLTLIGSVNLPVILERNTMASIDDWLQAADTVLSHGNQQLGLCESGVRSFTHPEQLSLDLAGLVEVKSRSHLPVIVNTSFSINAALLNTHANAVKQLNADGIILLHQDGVSQAEIIHGLYQAK</sequence>
<dbReference type="GO" id="GO:0016740">
    <property type="term" value="F:transferase activity"/>
    <property type="evidence" value="ECO:0007669"/>
    <property type="project" value="UniProtKB-KW"/>
</dbReference>
<organism evidence="11">
    <name type="scientific">Shewanella frigidimarina</name>
    <dbReference type="NCBI Taxonomy" id="56812"/>
    <lineage>
        <taxon>Bacteria</taxon>
        <taxon>Pseudomonadati</taxon>
        <taxon>Pseudomonadota</taxon>
        <taxon>Gammaproteobacteria</taxon>
        <taxon>Alteromonadales</taxon>
        <taxon>Shewanellaceae</taxon>
        <taxon>Shewanella</taxon>
    </lineage>
</organism>
<dbReference type="PROSITE" id="PS00858">
    <property type="entry name" value="PREPHENATE_DEHYDR_2"/>
    <property type="match status" value="1"/>
</dbReference>
<dbReference type="PANTHER" id="PTHR21022">
    <property type="entry name" value="PREPHENATE DEHYDRATASE P PROTEIN"/>
    <property type="match status" value="1"/>
</dbReference>
<comment type="catalytic activity">
    <reaction evidence="7">
        <text>prephenate + H(+) = 3-phenylpyruvate + CO2 + H2O</text>
        <dbReference type="Rhea" id="RHEA:21648"/>
        <dbReference type="ChEBI" id="CHEBI:15377"/>
        <dbReference type="ChEBI" id="CHEBI:15378"/>
        <dbReference type="ChEBI" id="CHEBI:16526"/>
        <dbReference type="ChEBI" id="CHEBI:18005"/>
        <dbReference type="ChEBI" id="CHEBI:29934"/>
        <dbReference type="EC" id="4.2.1.51"/>
    </reaction>
</comment>
<evidence type="ECO:0000256" key="6">
    <source>
        <dbReference type="ARBA" id="ARBA00023239"/>
    </source>
</evidence>
<dbReference type="GO" id="GO:0004106">
    <property type="term" value="F:chorismate mutase activity"/>
    <property type="evidence" value="ECO:0007669"/>
    <property type="project" value="InterPro"/>
</dbReference>
<evidence type="ECO:0000259" key="9">
    <source>
        <dbReference type="PROSITE" id="PS51171"/>
    </source>
</evidence>